<sequence>MERQLASDVEKIFPMVVSIIRNDFCMNSVLSGAQTMKGAKELQDQRIAIYQREIMTLHKWFGNPPEFSLNRNEYYFAKPTETKKLGVSRNP</sequence>
<keyword evidence="1" id="KW-0808">Transferase</keyword>
<reference evidence="1 2" key="1">
    <citation type="submission" date="2021-06" db="EMBL/GenBank/DDBJ databases">
        <title>Caerostris darwini draft genome.</title>
        <authorList>
            <person name="Kono N."/>
            <person name="Arakawa K."/>
        </authorList>
    </citation>
    <scope>NUCLEOTIDE SEQUENCE [LARGE SCALE GENOMIC DNA]</scope>
</reference>
<keyword evidence="2" id="KW-1185">Reference proteome</keyword>
<name>A0AAV4Q5Q0_9ARAC</name>
<keyword evidence="1" id="KW-0548">Nucleotidyltransferase</keyword>
<organism evidence="1 2">
    <name type="scientific">Caerostris darwini</name>
    <dbReference type="NCBI Taxonomy" id="1538125"/>
    <lineage>
        <taxon>Eukaryota</taxon>
        <taxon>Metazoa</taxon>
        <taxon>Ecdysozoa</taxon>
        <taxon>Arthropoda</taxon>
        <taxon>Chelicerata</taxon>
        <taxon>Arachnida</taxon>
        <taxon>Araneae</taxon>
        <taxon>Araneomorphae</taxon>
        <taxon>Entelegynae</taxon>
        <taxon>Araneoidea</taxon>
        <taxon>Araneidae</taxon>
        <taxon>Caerostris</taxon>
    </lineage>
</organism>
<proteinExistence type="predicted"/>
<dbReference type="Proteomes" id="UP001054837">
    <property type="component" value="Unassembled WGS sequence"/>
</dbReference>
<dbReference type="EMBL" id="BPLQ01003961">
    <property type="protein sequence ID" value="GIY04684.1"/>
    <property type="molecule type" value="Genomic_DNA"/>
</dbReference>
<evidence type="ECO:0000313" key="1">
    <source>
        <dbReference type="EMBL" id="GIY04684.1"/>
    </source>
</evidence>
<gene>
    <name evidence="1" type="primary">X975_01402</name>
    <name evidence="1" type="ORF">CDAR_54921</name>
</gene>
<evidence type="ECO:0000313" key="2">
    <source>
        <dbReference type="Proteomes" id="UP001054837"/>
    </source>
</evidence>
<accession>A0AAV4Q5Q0</accession>
<keyword evidence="1" id="KW-0695">RNA-directed DNA polymerase</keyword>
<dbReference type="AlphaFoldDB" id="A0AAV4Q5Q0"/>
<protein>
    <submittedName>
        <fullName evidence="1">Reverse transcriptase</fullName>
    </submittedName>
</protein>
<dbReference type="GO" id="GO:0003964">
    <property type="term" value="F:RNA-directed DNA polymerase activity"/>
    <property type="evidence" value="ECO:0007669"/>
    <property type="project" value="UniProtKB-KW"/>
</dbReference>
<comment type="caution">
    <text evidence="1">The sequence shown here is derived from an EMBL/GenBank/DDBJ whole genome shotgun (WGS) entry which is preliminary data.</text>
</comment>